<protein>
    <recommendedName>
        <fullName evidence="4">Transcription factor TFIIIC triple barrel domain-containing protein</fullName>
    </recommendedName>
</protein>
<feature type="compositionally biased region" description="Low complexity" evidence="1">
    <location>
        <begin position="469"/>
        <end position="480"/>
    </location>
</feature>
<evidence type="ECO:0000256" key="1">
    <source>
        <dbReference type="SAM" id="MobiDB-lite"/>
    </source>
</evidence>
<dbReference type="InterPro" id="IPR013078">
    <property type="entry name" value="His_Pase_superF_clade-1"/>
</dbReference>
<dbReference type="Proteomes" id="UP000018087">
    <property type="component" value="Unassembled WGS sequence"/>
</dbReference>
<dbReference type="OrthoDB" id="414418at2759"/>
<reference evidence="3" key="1">
    <citation type="journal article" date="2014" name="Genome Announc.">
        <title>Genome sequence of the pathogenic fungus Sporothrix schenckii (ATCC 58251).</title>
        <authorList>
            <person name="Cuomo C.A."/>
            <person name="Rodriguez-Del Valle N."/>
            <person name="Perez-Sanchez L."/>
            <person name="Abouelleil A."/>
            <person name="Goldberg J."/>
            <person name="Young S."/>
            <person name="Zeng Q."/>
            <person name="Birren B.W."/>
        </authorList>
    </citation>
    <scope>NUCLEOTIDE SEQUENCE [LARGE SCALE GENOMIC DNA]</scope>
    <source>
        <strain evidence="3">ATCC 58251 / de Perez 2211183</strain>
    </source>
</reference>
<evidence type="ECO:0000313" key="2">
    <source>
        <dbReference type="EMBL" id="ERS97208.1"/>
    </source>
</evidence>
<dbReference type="EMBL" id="KI440848">
    <property type="protein sequence ID" value="ERS97208.1"/>
    <property type="molecule type" value="Genomic_DNA"/>
</dbReference>
<dbReference type="HOGENOM" id="CLU_042838_1_0_1"/>
<name>U7PNJ1_SPOS1</name>
<keyword evidence="3" id="KW-1185">Reference proteome</keyword>
<dbReference type="InterPro" id="IPR029033">
    <property type="entry name" value="His_PPase_superfam"/>
</dbReference>
<evidence type="ECO:0000313" key="3">
    <source>
        <dbReference type="Proteomes" id="UP000018087"/>
    </source>
</evidence>
<dbReference type="CDD" id="cd07067">
    <property type="entry name" value="HP_PGM_like"/>
    <property type="match status" value="1"/>
</dbReference>
<dbReference type="PANTHER" id="PTHR16469:SF51">
    <property type="entry name" value="TRANSCRIPTION FACTOR TAU 55 KDA SUBUNIT"/>
    <property type="match status" value="1"/>
</dbReference>
<evidence type="ECO:0008006" key="4">
    <source>
        <dbReference type="Google" id="ProtNLM"/>
    </source>
</evidence>
<dbReference type="AlphaFoldDB" id="U7PNJ1"/>
<dbReference type="STRING" id="1391915.U7PNJ1"/>
<dbReference type="PANTHER" id="PTHR16469">
    <property type="entry name" value="UBIQUITIN-ASSOCIATED AND SH3 DOMAIN-CONTAINING BA-RELATED"/>
    <property type="match status" value="1"/>
</dbReference>
<dbReference type="InterPro" id="IPR051710">
    <property type="entry name" value="Phosphatase_SH3-domain"/>
</dbReference>
<organism evidence="2 3">
    <name type="scientific">Sporothrix schenckii (strain ATCC 58251 / de Perez 2211183)</name>
    <name type="common">Rose-picker's disease fungus</name>
    <dbReference type="NCBI Taxonomy" id="1391915"/>
    <lineage>
        <taxon>Eukaryota</taxon>
        <taxon>Fungi</taxon>
        <taxon>Dikarya</taxon>
        <taxon>Ascomycota</taxon>
        <taxon>Pezizomycotina</taxon>
        <taxon>Sordariomycetes</taxon>
        <taxon>Sordariomycetidae</taxon>
        <taxon>Ophiostomatales</taxon>
        <taxon>Ophiostomataceae</taxon>
        <taxon>Sporothrix</taxon>
    </lineage>
</organism>
<feature type="region of interest" description="Disordered" evidence="1">
    <location>
        <begin position="401"/>
        <end position="496"/>
    </location>
</feature>
<dbReference type="Gene3D" id="3.40.50.1240">
    <property type="entry name" value="Phosphoglycerate mutase-like"/>
    <property type="match status" value="1"/>
</dbReference>
<feature type="compositionally biased region" description="Basic and acidic residues" evidence="1">
    <location>
        <begin position="401"/>
        <end position="423"/>
    </location>
</feature>
<dbReference type="SUPFAM" id="SSF53254">
    <property type="entry name" value="Phosphoglycerate mutase-like"/>
    <property type="match status" value="1"/>
</dbReference>
<accession>U7PNJ1</accession>
<proteinExistence type="predicted"/>
<feature type="compositionally biased region" description="Polar residues" evidence="1">
    <location>
        <begin position="279"/>
        <end position="288"/>
    </location>
</feature>
<dbReference type="SMART" id="SM00855">
    <property type="entry name" value="PGAM"/>
    <property type="match status" value="1"/>
</dbReference>
<sequence length="496" mass="53071">MPLEYIYVARHGFRSNWVVNPKTGDYTAFVPSPTGIPADPALTSHGVDQSRELGAHLASSAMPVPAERIYSSPYYRCLQTIQPFVEIVAGKPTPTYYGHGHGQGPLPPPPRWAVRCDSGLVDWFGPAPFDQPQPAPLKELHDDFFPWIDLGYESRGQGSGVVPLRNGESMAQLHARVAATLGHIVRQCDAEGVRAIVVCSHAATIIAMGRVLTGQVPDDVETEDFGAFTCGLSVFRRRTLQSQSEQQQQKQKQQRQQPQQQQQLPGQQHRQYPHPQHRNVSSLQSLQSRHPLPPPSPSTLRGHVPPWDDQFHTLAGEAWIGGQGVGGGWDCVVNCDCSFLSEGEERGWRFSGDDEAFAGIAAATNSTPTPTLATSTTAGGKQRRAIVDAGLELGVVVEGGGREGVRGQGRRGDAQQQGREHGRLGSAGRAQAKSEPLQGAEGDGVDGDDVGSLSEEENGKSPSNKSDTSAGASSANNANGSRGGRGGSVRKPSSRL</sequence>
<feature type="compositionally biased region" description="Low complexity" evidence="1">
    <location>
        <begin position="241"/>
        <end position="270"/>
    </location>
</feature>
<gene>
    <name evidence="2" type="ORF">HMPREF1624_06539</name>
</gene>
<dbReference type="eggNOG" id="ENOG502RYP8">
    <property type="taxonomic scope" value="Eukaryota"/>
</dbReference>
<dbReference type="Pfam" id="PF00300">
    <property type="entry name" value="His_Phos_1"/>
    <property type="match status" value="2"/>
</dbReference>
<feature type="region of interest" description="Disordered" evidence="1">
    <location>
        <begin position="241"/>
        <end position="308"/>
    </location>
</feature>